<protein>
    <recommendedName>
        <fullName evidence="5">DUF4148 domain-containing protein</fullName>
    </recommendedName>
</protein>
<dbReference type="Proteomes" id="UP000032067">
    <property type="component" value="Unassembled WGS sequence"/>
</dbReference>
<evidence type="ECO:0008006" key="5">
    <source>
        <dbReference type="Google" id="ProtNLM"/>
    </source>
</evidence>
<keyword evidence="2" id="KW-0732">Signal</keyword>
<accession>A0A0D0KHW4</accession>
<name>A0A0D0KHW4_VARPD</name>
<dbReference type="AlphaFoldDB" id="A0A0D0KHW4"/>
<evidence type="ECO:0000313" key="4">
    <source>
        <dbReference type="Proteomes" id="UP000032067"/>
    </source>
</evidence>
<feature type="compositionally biased region" description="Polar residues" evidence="1">
    <location>
        <begin position="35"/>
        <end position="49"/>
    </location>
</feature>
<organism evidence="3 4">
    <name type="scientific">Variovorax paradoxus</name>
    <dbReference type="NCBI Taxonomy" id="34073"/>
    <lineage>
        <taxon>Bacteria</taxon>
        <taxon>Pseudomonadati</taxon>
        <taxon>Pseudomonadota</taxon>
        <taxon>Betaproteobacteria</taxon>
        <taxon>Burkholderiales</taxon>
        <taxon>Comamonadaceae</taxon>
        <taxon>Variovorax</taxon>
    </lineage>
</organism>
<evidence type="ECO:0000313" key="3">
    <source>
        <dbReference type="EMBL" id="KIQ16153.1"/>
    </source>
</evidence>
<dbReference type="OrthoDB" id="8853440at2"/>
<dbReference type="RefSeq" id="WP_042582821.1">
    <property type="nucleotide sequence ID" value="NZ_JXQQ01000136.1"/>
</dbReference>
<dbReference type="EMBL" id="JXQQ01000136">
    <property type="protein sequence ID" value="KIQ16153.1"/>
    <property type="molecule type" value="Genomic_DNA"/>
</dbReference>
<feature type="signal peptide" evidence="2">
    <location>
        <begin position="1"/>
        <end position="22"/>
    </location>
</feature>
<reference evidence="3 4" key="1">
    <citation type="submission" date="2014-12" db="EMBL/GenBank/DDBJ databases">
        <title>16Stimator: statistical estimation of ribosomal gene copy numbers from draft genome assemblies.</title>
        <authorList>
            <person name="Perisin M.A."/>
            <person name="Vetter M."/>
            <person name="Gilbert J.A."/>
            <person name="Bergelson J."/>
        </authorList>
    </citation>
    <scope>NUCLEOTIDE SEQUENCE [LARGE SCALE GENOMIC DNA]</scope>
    <source>
        <strain evidence="3 4">MEDvA23</strain>
    </source>
</reference>
<feature type="chain" id="PRO_5002226181" description="DUF4148 domain-containing protein" evidence="2">
    <location>
        <begin position="23"/>
        <end position="97"/>
    </location>
</feature>
<evidence type="ECO:0000256" key="1">
    <source>
        <dbReference type="SAM" id="MobiDB-lite"/>
    </source>
</evidence>
<proteinExistence type="predicted"/>
<feature type="region of interest" description="Disordered" evidence="1">
    <location>
        <begin position="24"/>
        <end position="71"/>
    </location>
</feature>
<evidence type="ECO:0000256" key="2">
    <source>
        <dbReference type="SAM" id="SignalP"/>
    </source>
</evidence>
<comment type="caution">
    <text evidence="3">The sequence shown here is derived from an EMBL/GenBank/DDBJ whole genome shotgun (WGS) entry which is preliminary data.</text>
</comment>
<gene>
    <name evidence="3" type="ORF">RT97_31645</name>
</gene>
<sequence length="97" mass="10046">MNAKSIALATFATLALSTGAQAFQGEQNPLPPAPFQSTLSRADVQSQARQPLKISNGGTGVAQQTNGNTDRAAVRASALGITRQGAATYGEVTDRRM</sequence>